<reference evidence="2" key="1">
    <citation type="submission" date="2017-05" db="EMBL/GenBank/DDBJ databases">
        <title>Complete and WGS of Bordetella genogroups.</title>
        <authorList>
            <person name="Spilker T."/>
            <person name="Lipuma J."/>
        </authorList>
    </citation>
    <scope>NUCLEOTIDE SEQUENCE [LARGE SCALE GENOMIC DNA]</scope>
    <source>
        <strain evidence="2">AU18089</strain>
    </source>
</reference>
<sequence>MNPLRSGCRMRGYAMAEALLALAAIAILLHGMAVLGGMQRRGLQAAQLGRHAAFAAARGQTDVPGWLRAAITTGRSASTDAHLQAGNAAAVALARDWLQADPRLRYAAARVHAQSGAAFVQASEPAALLPVRGHTAIAQNAGHAYGSRATAARLSVSAIGWRDAALASQRAAQALHRKLQPVDAPWGRGAWTTDWLTPWADLSPSAAAR</sequence>
<dbReference type="RefSeq" id="WP_094796303.1">
    <property type="nucleotide sequence ID" value="NZ_NEVK01000003.1"/>
</dbReference>
<accession>A0A261RLF1</accession>
<comment type="caution">
    <text evidence="1">The sequence shown here is derived from an EMBL/GenBank/DDBJ whole genome shotgun (WGS) entry which is preliminary data.</text>
</comment>
<dbReference type="AlphaFoldDB" id="A0A261RLF1"/>
<name>A0A261RLF1_9BORD</name>
<evidence type="ECO:0000313" key="2">
    <source>
        <dbReference type="Proteomes" id="UP000216947"/>
    </source>
</evidence>
<protein>
    <recommendedName>
        <fullName evidence="3">Pilus assembly protein TadE</fullName>
    </recommendedName>
</protein>
<keyword evidence="2" id="KW-1185">Reference proteome</keyword>
<evidence type="ECO:0000313" key="1">
    <source>
        <dbReference type="EMBL" id="OZI25123.1"/>
    </source>
</evidence>
<proteinExistence type="predicted"/>
<dbReference type="EMBL" id="NEVK01000003">
    <property type="protein sequence ID" value="OZI25123.1"/>
    <property type="molecule type" value="Genomic_DNA"/>
</dbReference>
<organism evidence="1 2">
    <name type="scientific">Bordetella genomosp. 7</name>
    <dbReference type="NCBI Taxonomy" id="1416805"/>
    <lineage>
        <taxon>Bacteria</taxon>
        <taxon>Pseudomonadati</taxon>
        <taxon>Pseudomonadota</taxon>
        <taxon>Betaproteobacteria</taxon>
        <taxon>Burkholderiales</taxon>
        <taxon>Alcaligenaceae</taxon>
        <taxon>Bordetella</taxon>
    </lineage>
</organism>
<evidence type="ECO:0008006" key="3">
    <source>
        <dbReference type="Google" id="ProtNLM"/>
    </source>
</evidence>
<dbReference type="Proteomes" id="UP000216947">
    <property type="component" value="Unassembled WGS sequence"/>
</dbReference>
<gene>
    <name evidence="1" type="ORF">CAL19_06545</name>
</gene>